<evidence type="ECO:0000256" key="2">
    <source>
        <dbReference type="SAM" id="SignalP"/>
    </source>
</evidence>
<proteinExistence type="predicted"/>
<evidence type="ECO:0000256" key="1">
    <source>
        <dbReference type="SAM" id="MobiDB-lite"/>
    </source>
</evidence>
<evidence type="ECO:0000313" key="4">
    <source>
        <dbReference type="Proteomes" id="UP000250043"/>
    </source>
</evidence>
<reference evidence="3 4" key="1">
    <citation type="submission" date="2016-07" db="EMBL/GenBank/DDBJ databases">
        <title>Draft genome of the white-rot fungus Obba rivulosa 3A-2.</title>
        <authorList>
            <consortium name="DOE Joint Genome Institute"/>
            <person name="Miettinen O."/>
            <person name="Riley R."/>
            <person name="Acob R."/>
            <person name="Barry K."/>
            <person name="Cullen D."/>
            <person name="De Vries R."/>
            <person name="Hainaut M."/>
            <person name="Hatakka A."/>
            <person name="Henrissat B."/>
            <person name="Hilden K."/>
            <person name="Kuo R."/>
            <person name="Labutti K."/>
            <person name="Lipzen A."/>
            <person name="Makela M.R."/>
            <person name="Sandor L."/>
            <person name="Spatafora J.W."/>
            <person name="Grigoriev I.V."/>
            <person name="Hibbett D.S."/>
        </authorList>
    </citation>
    <scope>NUCLEOTIDE SEQUENCE [LARGE SCALE GENOMIC DNA]</scope>
    <source>
        <strain evidence="3 4">3A-2</strain>
    </source>
</reference>
<name>A0A8E2B408_9APHY</name>
<gene>
    <name evidence="3" type="ORF">OBBRIDRAFT_551813</name>
</gene>
<dbReference type="AlphaFoldDB" id="A0A8E2B408"/>
<feature type="chain" id="PRO_5034992765" evidence="2">
    <location>
        <begin position="24"/>
        <end position="235"/>
    </location>
</feature>
<feature type="compositionally biased region" description="Low complexity" evidence="1">
    <location>
        <begin position="204"/>
        <end position="214"/>
    </location>
</feature>
<dbReference type="EMBL" id="KV722392">
    <property type="protein sequence ID" value="OCH91065.1"/>
    <property type="molecule type" value="Genomic_DNA"/>
</dbReference>
<sequence>MGCTRPGAKLPLRTALLLSLAQALRLCSRDPEAHVLGRAEQSGVRGVVSNFVNTGRSWALARHEWTSWPHLVLVERPLSAQSESPRAAFVRNVFVNGVRRGLGCYSAGSSLRPDCGLSPEDLPLWGGMTASVQSPAHGGTGRSSDKRAVVQLVSAFGPTGPPATCDRARSNRALPDARFTGIWRSMSECAGRIPESARREAQAPSCPSSLSPSSGDLNAPQFDRHGDPSNSRSSA</sequence>
<keyword evidence="2" id="KW-0732">Signal</keyword>
<organism evidence="3 4">
    <name type="scientific">Obba rivulosa</name>
    <dbReference type="NCBI Taxonomy" id="1052685"/>
    <lineage>
        <taxon>Eukaryota</taxon>
        <taxon>Fungi</taxon>
        <taxon>Dikarya</taxon>
        <taxon>Basidiomycota</taxon>
        <taxon>Agaricomycotina</taxon>
        <taxon>Agaricomycetes</taxon>
        <taxon>Polyporales</taxon>
        <taxon>Gelatoporiaceae</taxon>
        <taxon>Obba</taxon>
    </lineage>
</organism>
<feature type="region of interest" description="Disordered" evidence="1">
    <location>
        <begin position="193"/>
        <end position="235"/>
    </location>
</feature>
<accession>A0A8E2B408</accession>
<feature type="signal peptide" evidence="2">
    <location>
        <begin position="1"/>
        <end position="23"/>
    </location>
</feature>
<keyword evidence="4" id="KW-1185">Reference proteome</keyword>
<evidence type="ECO:0000313" key="3">
    <source>
        <dbReference type="EMBL" id="OCH91065.1"/>
    </source>
</evidence>
<dbReference type="Proteomes" id="UP000250043">
    <property type="component" value="Unassembled WGS sequence"/>
</dbReference>
<protein>
    <submittedName>
        <fullName evidence="3">Uncharacterized protein</fullName>
    </submittedName>
</protein>